<feature type="region of interest" description="Disordered" evidence="1">
    <location>
        <begin position="64"/>
        <end position="121"/>
    </location>
</feature>
<sequence>MARTEVVKRLWAYIRENDLQDPSNRRNIKCDDKLHSIFRVNTINMFQMNKVLSKHIWPLETADECSRSEKKQKHPKEEDDDTECSRPEKKQKRQKEEDDDTDVEKKPKLKAKQQKGGPSGFLAPLQLSEAFVKFLGTGETTLSRAEAVKRIWGYIKENDLQDPSDKRRILCDEKLKELFEVDTFNGFSVSKYLTAHLSKRWNNELSSNL</sequence>
<reference evidence="3" key="1">
    <citation type="submission" date="2024-03" db="EMBL/GenBank/DDBJ databases">
        <title>WGS assembly of Saponaria officinalis var. Norfolk2.</title>
        <authorList>
            <person name="Jenkins J."/>
            <person name="Shu S."/>
            <person name="Grimwood J."/>
            <person name="Barry K."/>
            <person name="Goodstein D."/>
            <person name="Schmutz J."/>
            <person name="Leebens-Mack J."/>
            <person name="Osbourn A."/>
        </authorList>
    </citation>
    <scope>NUCLEOTIDE SEQUENCE [LARGE SCALE GENOMIC DNA]</scope>
    <source>
        <strain evidence="3">JIC</strain>
    </source>
</reference>
<evidence type="ECO:0000313" key="4">
    <source>
        <dbReference type="Proteomes" id="UP001443914"/>
    </source>
</evidence>
<accession>A0AAW1IM81</accession>
<dbReference type="SUPFAM" id="SSF47592">
    <property type="entry name" value="SWIB/MDM2 domain"/>
    <property type="match status" value="2"/>
</dbReference>
<name>A0AAW1IM81_SAPOF</name>
<evidence type="ECO:0000259" key="2">
    <source>
        <dbReference type="PROSITE" id="PS51925"/>
    </source>
</evidence>
<evidence type="ECO:0000313" key="3">
    <source>
        <dbReference type="EMBL" id="KAK9691152.1"/>
    </source>
</evidence>
<dbReference type="PROSITE" id="PS51925">
    <property type="entry name" value="SWIB_MDM2"/>
    <property type="match status" value="2"/>
</dbReference>
<organism evidence="3 4">
    <name type="scientific">Saponaria officinalis</name>
    <name type="common">Common soapwort</name>
    <name type="synonym">Lychnis saponaria</name>
    <dbReference type="NCBI Taxonomy" id="3572"/>
    <lineage>
        <taxon>Eukaryota</taxon>
        <taxon>Viridiplantae</taxon>
        <taxon>Streptophyta</taxon>
        <taxon>Embryophyta</taxon>
        <taxon>Tracheophyta</taxon>
        <taxon>Spermatophyta</taxon>
        <taxon>Magnoliopsida</taxon>
        <taxon>eudicotyledons</taxon>
        <taxon>Gunneridae</taxon>
        <taxon>Pentapetalae</taxon>
        <taxon>Caryophyllales</taxon>
        <taxon>Caryophyllaceae</taxon>
        <taxon>Caryophylleae</taxon>
        <taxon>Saponaria</taxon>
    </lineage>
</organism>
<gene>
    <name evidence="3" type="ORF">RND81_09G179800</name>
</gene>
<dbReference type="Gene3D" id="1.10.245.10">
    <property type="entry name" value="SWIB/MDM2 domain"/>
    <property type="match status" value="2"/>
</dbReference>
<dbReference type="Pfam" id="PF02201">
    <property type="entry name" value="SWIB"/>
    <property type="match status" value="2"/>
</dbReference>
<feature type="domain" description="DM2" evidence="2">
    <location>
        <begin position="1"/>
        <end position="58"/>
    </location>
</feature>
<evidence type="ECO:0000256" key="1">
    <source>
        <dbReference type="SAM" id="MobiDB-lite"/>
    </source>
</evidence>
<keyword evidence="4" id="KW-1185">Reference proteome</keyword>
<comment type="caution">
    <text evidence="3">The sequence shown here is derived from an EMBL/GenBank/DDBJ whole genome shotgun (WGS) entry which is preliminary data.</text>
</comment>
<protein>
    <recommendedName>
        <fullName evidence="2">DM2 domain-containing protein</fullName>
    </recommendedName>
</protein>
<proteinExistence type="predicted"/>
<feature type="domain" description="DM2" evidence="2">
    <location>
        <begin position="120"/>
        <end position="199"/>
    </location>
</feature>
<dbReference type="InterPro" id="IPR036885">
    <property type="entry name" value="SWIB_MDM2_dom_sf"/>
</dbReference>
<dbReference type="InterPro" id="IPR019835">
    <property type="entry name" value="SWIB_domain"/>
</dbReference>
<dbReference type="CDD" id="cd10567">
    <property type="entry name" value="SWIB-MDM2_like"/>
    <property type="match status" value="2"/>
</dbReference>
<dbReference type="AlphaFoldDB" id="A0AAW1IM81"/>
<dbReference type="EMBL" id="JBDFQZ010000009">
    <property type="protein sequence ID" value="KAK9691152.1"/>
    <property type="molecule type" value="Genomic_DNA"/>
</dbReference>
<dbReference type="SMART" id="SM00151">
    <property type="entry name" value="SWIB"/>
    <property type="match status" value="2"/>
</dbReference>
<dbReference type="InterPro" id="IPR003121">
    <property type="entry name" value="SWIB_MDM2_domain"/>
</dbReference>
<dbReference type="PANTHER" id="PTHR13844">
    <property type="entry name" value="SWI/SNF-RELATED MATRIX-ASSOCIATED ACTIN-DEPENDENT REGULATOR OF CHROMATIN SUBFAMILY D"/>
    <property type="match status" value="1"/>
</dbReference>
<dbReference type="Proteomes" id="UP001443914">
    <property type="component" value="Unassembled WGS sequence"/>
</dbReference>